<keyword evidence="4 18" id="KW-1003">Cell membrane</keyword>
<evidence type="ECO:0000256" key="15">
    <source>
        <dbReference type="ARBA" id="ARBA00023284"/>
    </source>
</evidence>
<feature type="transmembrane region" description="Helical" evidence="18">
    <location>
        <begin position="461"/>
        <end position="483"/>
    </location>
</feature>
<dbReference type="Gene3D" id="2.60.40.1250">
    <property type="entry name" value="Thiol:disulfide interchange protein DsbD, N-terminal domain"/>
    <property type="match status" value="2"/>
</dbReference>
<feature type="transmembrane region" description="Helical" evidence="18">
    <location>
        <begin position="504"/>
        <end position="534"/>
    </location>
</feature>
<keyword evidence="10 18" id="KW-1133">Transmembrane helix</keyword>
<evidence type="ECO:0000256" key="19">
    <source>
        <dbReference type="SAM" id="MobiDB-lite"/>
    </source>
</evidence>
<dbReference type="KEGG" id="tsy:THSYN_28615"/>
<evidence type="ECO:0000256" key="5">
    <source>
        <dbReference type="ARBA" id="ARBA00022519"/>
    </source>
</evidence>
<sequence>MHPTRHLSAGARSLPLLLLLLCLSVLAEEAFLLPEQAFQVAAQAEGADAVRVRWTIAEGYYLYQGKFRFTTQTPGIALGTPALPPAETKQDPYFGEMQVYRRQVEVLLPLTREAGSADTLALEVTSQGCADAGLCYPPERQHLAVGLPPAPAAAGPRPQPAQTPGAAPAAAEAPPLSSPIGAAALGLGKAVGAAARHGQDNAIPAVEEAFRFQATVAAPDRLDLAWDLAPGTYLYREKLVLALEGASGVTLGAFQLPPGEVEKDGIRPDGSIGEVEVYRGRVALQVPLVRHAGAAAEVTLVVKDQGCAQQGLCYPPQTRRVKLALPPAPGGAEIGGTGGTAPLQSAAPGRRATPPQALPPEPLEAVSEQDRIAAVLAGGNLWAVVGLFFGFGLLLAFTPCVFPMIPILSGIIAGRGAHLSTRRAFTLSLVYVLAMALTYTLAGVLAGLFGGNLQIVFQNPWILSAFALVFVLLALSMFGFFHLQLPSGLHARLAALSHRQRGGTLLGVAVMGVLSALIVGPCVAPPLFGALIYISQTGDAVLGGVALFALSLGMGAPLLVIGTSAGKFLPRSGAWMGTVNAVFGVGLLGVAILLLERILPAAVAMLLWGLLLIGSAVYLGALTQLAPGASGWSKLWKGLGVGLLIYGALMLVGAAAGGKDTLQPLRGLLGGAGAAGGGAPRAAFQRIKTGADLDRELAAARANGRPVLLDFYADWCISCKEMDRDTFSDPAVIAELQRFVLLRADVTANDPDDQALMQGRFKLPGPPAILFFSSAGTEVAGLRLVGFRPAAEFAQHLRRAAPAGP</sequence>
<dbReference type="Pfam" id="PF13899">
    <property type="entry name" value="Thioredoxin_7"/>
    <property type="match status" value="1"/>
</dbReference>
<feature type="disulfide bond" description="Redox-active" evidence="18">
    <location>
        <begin position="129"/>
        <end position="135"/>
    </location>
</feature>
<evidence type="ECO:0000256" key="3">
    <source>
        <dbReference type="ARBA" id="ARBA00022448"/>
    </source>
</evidence>
<dbReference type="GO" id="GO:0017004">
    <property type="term" value="P:cytochrome complex assembly"/>
    <property type="evidence" value="ECO:0007669"/>
    <property type="project" value="UniProtKB-UniRule"/>
</dbReference>
<feature type="transmembrane region" description="Helical" evidence="18">
    <location>
        <begin position="540"/>
        <end position="561"/>
    </location>
</feature>
<evidence type="ECO:0000256" key="18">
    <source>
        <dbReference type="HAMAP-Rule" id="MF_00399"/>
    </source>
</evidence>
<keyword evidence="22" id="KW-1185">Reference proteome</keyword>
<dbReference type="GO" id="GO:0047134">
    <property type="term" value="F:protein-disulfide reductase [NAD(P)H] activity"/>
    <property type="evidence" value="ECO:0007669"/>
    <property type="project" value="UniProtKB-UniRule"/>
</dbReference>
<feature type="region of interest" description="Disordered" evidence="19">
    <location>
        <begin position="334"/>
        <end position="358"/>
    </location>
</feature>
<dbReference type="HAMAP" id="MF_00399">
    <property type="entry name" value="DbsD"/>
    <property type="match status" value="1"/>
</dbReference>
<feature type="transmembrane region" description="Helical" evidence="18">
    <location>
        <begin position="601"/>
        <end position="623"/>
    </location>
</feature>
<organism evidence="21 22">
    <name type="scientific">Candidatus Thiodictyon syntrophicum</name>
    <dbReference type="NCBI Taxonomy" id="1166950"/>
    <lineage>
        <taxon>Bacteria</taxon>
        <taxon>Pseudomonadati</taxon>
        <taxon>Pseudomonadota</taxon>
        <taxon>Gammaproteobacteria</taxon>
        <taxon>Chromatiales</taxon>
        <taxon>Chromatiaceae</taxon>
        <taxon>Thiodictyon</taxon>
    </lineage>
</organism>
<dbReference type="InterPro" id="IPR013766">
    <property type="entry name" value="Thioredoxin_domain"/>
</dbReference>
<evidence type="ECO:0000259" key="20">
    <source>
        <dbReference type="PROSITE" id="PS51352"/>
    </source>
</evidence>
<name>A0A2K8UFX7_9GAMM</name>
<comment type="catalytic activity">
    <reaction evidence="17 18">
        <text>[protein]-dithiol + NADP(+) = [protein]-disulfide + NADPH + H(+)</text>
        <dbReference type="Rhea" id="RHEA:18753"/>
        <dbReference type="Rhea" id="RHEA-COMP:10593"/>
        <dbReference type="Rhea" id="RHEA-COMP:10594"/>
        <dbReference type="ChEBI" id="CHEBI:15378"/>
        <dbReference type="ChEBI" id="CHEBI:29950"/>
        <dbReference type="ChEBI" id="CHEBI:50058"/>
        <dbReference type="ChEBI" id="CHEBI:57783"/>
        <dbReference type="ChEBI" id="CHEBI:58349"/>
        <dbReference type="EC" id="1.8.1.8"/>
    </reaction>
</comment>
<dbReference type="PANTHER" id="PTHR32234:SF0">
    <property type="entry name" value="THIOL:DISULFIDE INTERCHANGE PROTEIN DSBD"/>
    <property type="match status" value="1"/>
</dbReference>
<feature type="transmembrane region" description="Helical" evidence="18">
    <location>
        <begin position="573"/>
        <end position="595"/>
    </location>
</feature>
<evidence type="ECO:0000256" key="7">
    <source>
        <dbReference type="ARBA" id="ARBA00022729"/>
    </source>
</evidence>
<dbReference type="CDD" id="cd02953">
    <property type="entry name" value="DsbDgamma"/>
    <property type="match status" value="1"/>
</dbReference>
<dbReference type="Proteomes" id="UP000232638">
    <property type="component" value="Chromosome"/>
</dbReference>
<feature type="compositionally biased region" description="Low complexity" evidence="19">
    <location>
        <begin position="152"/>
        <end position="174"/>
    </location>
</feature>
<gene>
    <name evidence="18" type="primary">dsbD</name>
    <name evidence="21" type="ORF">THSYN_28615</name>
</gene>
<evidence type="ECO:0000256" key="16">
    <source>
        <dbReference type="ARBA" id="ARBA00047388"/>
    </source>
</evidence>
<dbReference type="InterPro" id="IPR036929">
    <property type="entry name" value="DsbDN_sf"/>
</dbReference>
<keyword evidence="7" id="KW-0732">Signal</keyword>
<feature type="transmembrane region" description="Helical" evidence="18">
    <location>
        <begin position="381"/>
        <end position="412"/>
    </location>
</feature>
<protein>
    <recommendedName>
        <fullName evidence="18">Thiol:disulfide interchange protein DsbD</fullName>
        <ecNumber evidence="18">1.8.1.8</ecNumber>
    </recommendedName>
    <alternativeName>
        <fullName evidence="18">Protein-disulfide reductase</fullName>
        <shortName evidence="18">Disulfide reductase</shortName>
    </alternativeName>
</protein>
<accession>A0A2K8UFX7</accession>
<keyword evidence="11 18" id="KW-0560">Oxidoreductase</keyword>
<keyword evidence="6 18" id="KW-0812">Transmembrane</keyword>
<evidence type="ECO:0000256" key="17">
    <source>
        <dbReference type="ARBA" id="ARBA00047804"/>
    </source>
</evidence>
<feature type="disulfide bond" description="Redox-active" evidence="18">
    <location>
        <begin position="400"/>
        <end position="522"/>
    </location>
</feature>
<dbReference type="InterPro" id="IPR028250">
    <property type="entry name" value="DsbDN"/>
</dbReference>
<dbReference type="PROSITE" id="PS51352">
    <property type="entry name" value="THIOREDOXIN_2"/>
    <property type="match status" value="1"/>
</dbReference>
<dbReference type="SUPFAM" id="SSF74863">
    <property type="entry name" value="Thiol:disulfide interchange protein DsbD, N-terminal domain (DsbD-alpha)"/>
    <property type="match status" value="2"/>
</dbReference>
<dbReference type="Pfam" id="PF02683">
    <property type="entry name" value="DsbD_TM"/>
    <property type="match status" value="1"/>
</dbReference>
<keyword evidence="15 18" id="KW-0676">Redox-active center</keyword>
<comment type="function">
    <text evidence="18">Required to facilitate the formation of correct disulfide bonds in some periplasmic proteins and for the assembly of the periplasmic c-type cytochromes. Acts by transferring electrons from cytoplasmic thioredoxin to the periplasm. This transfer involves a cascade of disulfide bond formation and reduction steps.</text>
</comment>
<feature type="disulfide bond" description="Redox-active" evidence="18">
    <location>
        <begin position="716"/>
        <end position="719"/>
    </location>
</feature>
<dbReference type="InterPro" id="IPR035671">
    <property type="entry name" value="DsbD_gamma"/>
</dbReference>
<reference evidence="21 22" key="1">
    <citation type="submission" date="2017-03" db="EMBL/GenBank/DDBJ databases">
        <title>Complete genome sequence of Candidatus 'Thiodictyon syntrophicum' sp. nov. strain Cad16T, a photolithoautotroph purple sulfur bacterium isolated from an alpine meromictic lake.</title>
        <authorList>
            <person name="Luedin S.M."/>
            <person name="Pothier J.F."/>
            <person name="Danza F."/>
            <person name="Storelli N."/>
            <person name="Wittwer M."/>
            <person name="Tonolla M."/>
        </authorList>
    </citation>
    <scope>NUCLEOTIDE SEQUENCE [LARGE SCALE GENOMIC DNA]</scope>
    <source>
        <strain evidence="21 22">Cad16T</strain>
    </source>
</reference>
<keyword evidence="12 18" id="KW-0520">NAD</keyword>
<feature type="transmembrane region" description="Helical" evidence="18">
    <location>
        <begin position="424"/>
        <end position="449"/>
    </location>
</feature>
<keyword evidence="5 18" id="KW-0997">Cell inner membrane</keyword>
<dbReference type="Gene3D" id="3.40.30.10">
    <property type="entry name" value="Glutaredoxin"/>
    <property type="match status" value="1"/>
</dbReference>
<evidence type="ECO:0000256" key="4">
    <source>
        <dbReference type="ARBA" id="ARBA00022475"/>
    </source>
</evidence>
<evidence type="ECO:0000256" key="11">
    <source>
        <dbReference type="ARBA" id="ARBA00023002"/>
    </source>
</evidence>
<evidence type="ECO:0000313" key="21">
    <source>
        <dbReference type="EMBL" id="AUB84503.1"/>
    </source>
</evidence>
<dbReference type="PANTHER" id="PTHR32234">
    <property type="entry name" value="THIOL:DISULFIDE INTERCHANGE PROTEIN DSBD"/>
    <property type="match status" value="1"/>
</dbReference>
<keyword evidence="8 18" id="KW-0201">Cytochrome c-type biogenesis</keyword>
<evidence type="ECO:0000256" key="1">
    <source>
        <dbReference type="ARBA" id="ARBA00004429"/>
    </source>
</evidence>
<dbReference type="RefSeq" id="WP_100922154.1">
    <property type="nucleotide sequence ID" value="NZ_CP020370.1"/>
</dbReference>
<evidence type="ECO:0000313" key="22">
    <source>
        <dbReference type="Proteomes" id="UP000232638"/>
    </source>
</evidence>
<evidence type="ECO:0000256" key="14">
    <source>
        <dbReference type="ARBA" id="ARBA00023157"/>
    </source>
</evidence>
<evidence type="ECO:0000256" key="13">
    <source>
        <dbReference type="ARBA" id="ARBA00023136"/>
    </source>
</evidence>
<dbReference type="OrthoDB" id="9811036at2"/>
<evidence type="ECO:0000256" key="9">
    <source>
        <dbReference type="ARBA" id="ARBA00022982"/>
    </source>
</evidence>
<dbReference type="EC" id="1.8.1.8" evidence="18"/>
<evidence type="ECO:0000256" key="2">
    <source>
        <dbReference type="ARBA" id="ARBA00007241"/>
    </source>
</evidence>
<feature type="region of interest" description="Disordered" evidence="19">
    <location>
        <begin position="146"/>
        <end position="174"/>
    </location>
</feature>
<evidence type="ECO:0000256" key="12">
    <source>
        <dbReference type="ARBA" id="ARBA00023027"/>
    </source>
</evidence>
<keyword evidence="13 18" id="KW-0472">Membrane</keyword>
<dbReference type="AlphaFoldDB" id="A0A2K8UFX7"/>
<feature type="transmembrane region" description="Helical" evidence="18">
    <location>
        <begin position="635"/>
        <end position="656"/>
    </location>
</feature>
<dbReference type="GO" id="GO:0005886">
    <property type="term" value="C:plasma membrane"/>
    <property type="evidence" value="ECO:0007669"/>
    <property type="project" value="UniProtKB-SubCell"/>
</dbReference>
<evidence type="ECO:0000256" key="10">
    <source>
        <dbReference type="ARBA" id="ARBA00022989"/>
    </source>
</evidence>
<proteinExistence type="inferred from homology"/>
<dbReference type="EMBL" id="CP020370">
    <property type="protein sequence ID" value="AUB84503.1"/>
    <property type="molecule type" value="Genomic_DNA"/>
</dbReference>
<dbReference type="GO" id="GO:0045454">
    <property type="term" value="P:cell redox homeostasis"/>
    <property type="evidence" value="ECO:0007669"/>
    <property type="project" value="TreeGrafter"/>
</dbReference>
<feature type="domain" description="Thioredoxin" evidence="20">
    <location>
        <begin position="673"/>
        <end position="802"/>
    </location>
</feature>
<dbReference type="InterPro" id="IPR036249">
    <property type="entry name" value="Thioredoxin-like_sf"/>
</dbReference>
<keyword evidence="14 18" id="KW-1015">Disulfide bond</keyword>
<dbReference type="InterPro" id="IPR022910">
    <property type="entry name" value="Thiol_diS_interchange_DbsD"/>
</dbReference>
<comment type="catalytic activity">
    <reaction evidence="16 18">
        <text>[protein]-dithiol + NAD(+) = [protein]-disulfide + NADH + H(+)</text>
        <dbReference type="Rhea" id="RHEA:18749"/>
        <dbReference type="Rhea" id="RHEA-COMP:10593"/>
        <dbReference type="Rhea" id="RHEA-COMP:10594"/>
        <dbReference type="ChEBI" id="CHEBI:15378"/>
        <dbReference type="ChEBI" id="CHEBI:29950"/>
        <dbReference type="ChEBI" id="CHEBI:50058"/>
        <dbReference type="ChEBI" id="CHEBI:57540"/>
        <dbReference type="ChEBI" id="CHEBI:57945"/>
        <dbReference type="EC" id="1.8.1.8"/>
    </reaction>
</comment>
<dbReference type="SUPFAM" id="SSF52833">
    <property type="entry name" value="Thioredoxin-like"/>
    <property type="match status" value="1"/>
</dbReference>
<evidence type="ECO:0000256" key="6">
    <source>
        <dbReference type="ARBA" id="ARBA00022692"/>
    </source>
</evidence>
<dbReference type="NCBIfam" id="NF001419">
    <property type="entry name" value="PRK00293.1"/>
    <property type="match status" value="1"/>
</dbReference>
<dbReference type="InterPro" id="IPR003834">
    <property type="entry name" value="Cyt_c_assmbl_TM_dom"/>
</dbReference>
<evidence type="ECO:0000256" key="8">
    <source>
        <dbReference type="ARBA" id="ARBA00022748"/>
    </source>
</evidence>
<keyword evidence="9 18" id="KW-0249">Electron transport</keyword>
<keyword evidence="3 18" id="KW-0813">Transport</keyword>
<comment type="subcellular location">
    <subcellularLocation>
        <location evidence="1 18">Cell inner membrane</location>
        <topology evidence="1 18">Multi-pass membrane protein</topology>
    </subcellularLocation>
</comment>
<dbReference type="GO" id="GO:0009055">
    <property type="term" value="F:electron transfer activity"/>
    <property type="evidence" value="ECO:0007669"/>
    <property type="project" value="UniProtKB-UniRule"/>
</dbReference>
<comment type="similarity">
    <text evidence="2 18">Belongs to the thioredoxin family. DsbD subfamily.</text>
</comment>
<dbReference type="Pfam" id="PF11412">
    <property type="entry name" value="DsbD_N"/>
    <property type="match status" value="2"/>
</dbReference>